<dbReference type="Pfam" id="PF14905">
    <property type="entry name" value="OMP_b-brl_3"/>
    <property type="match status" value="1"/>
</dbReference>
<protein>
    <submittedName>
        <fullName evidence="2">TonB-dependent receptor</fullName>
    </submittedName>
</protein>
<dbReference type="InterPro" id="IPR008969">
    <property type="entry name" value="CarboxyPept-like_regulatory"/>
</dbReference>
<accession>A0A4V1KJ07</accession>
<dbReference type="Gene3D" id="2.60.40.1120">
    <property type="entry name" value="Carboxypeptidase-like, regulatory domain"/>
    <property type="match status" value="1"/>
</dbReference>
<dbReference type="RefSeq" id="WP_128767716.1">
    <property type="nucleotide sequence ID" value="NZ_RXOC01000001.1"/>
</dbReference>
<gene>
    <name evidence="2" type="ORF">EKH83_02080</name>
</gene>
<dbReference type="AlphaFoldDB" id="A0A4V1KJ07"/>
<keyword evidence="2" id="KW-0675">Receptor</keyword>
<organism evidence="2 3">
    <name type="scientific">Arcticibacter tournemirensis</name>
    <dbReference type="NCBI Taxonomy" id="699437"/>
    <lineage>
        <taxon>Bacteria</taxon>
        <taxon>Pseudomonadati</taxon>
        <taxon>Bacteroidota</taxon>
        <taxon>Sphingobacteriia</taxon>
        <taxon>Sphingobacteriales</taxon>
        <taxon>Sphingobacteriaceae</taxon>
        <taxon>Arcticibacter</taxon>
    </lineage>
</organism>
<dbReference type="InterPro" id="IPR041700">
    <property type="entry name" value="OMP_b-brl_3"/>
</dbReference>
<proteinExistence type="predicted"/>
<evidence type="ECO:0000313" key="2">
    <source>
        <dbReference type="EMBL" id="RXF72532.1"/>
    </source>
</evidence>
<dbReference type="Proteomes" id="UP000290848">
    <property type="component" value="Unassembled WGS sequence"/>
</dbReference>
<dbReference type="EMBL" id="RXOC01000001">
    <property type="protein sequence ID" value="RXF72532.1"/>
    <property type="molecule type" value="Genomic_DNA"/>
</dbReference>
<dbReference type="SUPFAM" id="SSF49464">
    <property type="entry name" value="Carboxypeptidase regulatory domain-like"/>
    <property type="match status" value="1"/>
</dbReference>
<evidence type="ECO:0000313" key="3">
    <source>
        <dbReference type="Proteomes" id="UP000290848"/>
    </source>
</evidence>
<sequence length="896" mass="101311">MKAFFTLFALLLLNGYLYSQGRYEIRGMVLDTSGIGIGGATVKLTSTNDSVSVRTSDDGEFVLPGIIWPRFLLTISNLGYQTIEKDYDFDGSRFVFLLEPLILQSQSYELDQISILAKRAVIIKKDTIEYQARNYRLRENAFTEDLLKKLPGISISRDGNLIAQGKMVTRVKVNGKDFFGGDVETAIKNIPANLIEKIQVIDDYGDKARLTGGTDGRYQKIINIKTWANLRKGYFGNASAGNGNEGRYQFSALGNYFNNNRETAFYGNLNNNNAGMPGAEYALNSAMNGLTTVSATGFNYREKYNKAISSYGSYSFSKIRNDLRSETFRQNIYPDNILIFNNDTTNNKSVAYNHIFQWTMEYEDSLNFIQVSPVFNFNKRNTNRDAFLTQSKQNYFRITDSLEQFTLERMSSSAPLISSRIVGNHKFGKSGRNLFAEVVLRSSNNTSEQNTNAMMLFYDKTGSLTRDSVQRQFLKNENQSFSTTARLSYIEPLNKNSRIELGYAFGYSNYINDREAHRADIRRKIDSLSNRYAYSFTTNTVSLSLRHNGAKHSYTVGLSIQPTLLEGESISKNININREGLNIVPELSYGYLISTEKSFSINYAASSNPPSYLQLQPVTDVTNPQYPVTGNPTLKSELWHNVDISYNSFNIETGKTLFASVAGTFIQDQVVANTILVNKDDNIISQETLFENVNGSFMIGGSYNFSLPISERKYVVDLNGSVNYNHNISMSNSEKIGGRNLIMSQAMRMQINPGDHLEFYPSVVYTYNINRYSMGTFNNFYIDQYNSKELSTWALGASGRLNLLSGWILGIEADKNINKGFSGTGKTNPFILNTYIERRFFKNKSGALRFTGFDMFDQNTSVGRTILNNAIMDNRSNRLGRYYMLLFTLNLNKFEA</sequence>
<evidence type="ECO:0000259" key="1">
    <source>
        <dbReference type="Pfam" id="PF14905"/>
    </source>
</evidence>
<dbReference type="SUPFAM" id="SSF56935">
    <property type="entry name" value="Porins"/>
    <property type="match status" value="1"/>
</dbReference>
<name>A0A4V1KJ07_9SPHI</name>
<dbReference type="Pfam" id="PF13620">
    <property type="entry name" value="CarboxypepD_reg"/>
    <property type="match status" value="1"/>
</dbReference>
<comment type="caution">
    <text evidence="2">The sequence shown here is derived from an EMBL/GenBank/DDBJ whole genome shotgun (WGS) entry which is preliminary data.</text>
</comment>
<feature type="domain" description="Outer membrane protein beta-barrel" evidence="1">
    <location>
        <begin position="425"/>
        <end position="886"/>
    </location>
</feature>
<reference evidence="2 3" key="1">
    <citation type="submission" date="2018-12" db="EMBL/GenBank/DDBJ databases">
        <title>The Draft Genome Sequence of the Soil Bacterium Pedobacter tournemirensis R1.</title>
        <authorList>
            <person name="He J."/>
        </authorList>
    </citation>
    <scope>NUCLEOTIDE SEQUENCE [LARGE SCALE GENOMIC DNA]</scope>
    <source>
        <strain evidence="2 3">R1</strain>
    </source>
</reference>